<organism evidence="2 3">
    <name type="scientific">Candidatus Collierbacteria bacterium CG1_02_44_10</name>
    <dbReference type="NCBI Taxonomy" id="1805087"/>
    <lineage>
        <taxon>Bacteria</taxon>
        <taxon>Candidatus Collieribacteriota</taxon>
    </lineage>
</organism>
<evidence type="ECO:0000259" key="1">
    <source>
        <dbReference type="Pfam" id="PF00188"/>
    </source>
</evidence>
<name>A0A1J4RTE4_9BACT</name>
<dbReference type="PANTHER" id="PTHR31157:SF1">
    <property type="entry name" value="SCP DOMAIN-CONTAINING PROTEIN"/>
    <property type="match status" value="1"/>
</dbReference>
<sequence length="127" mass="14453">MNLLEWAQYLFIPYHSNNYRAKVLHNQFFGYASQISPQKVIDLTNQERAKLGLAPVTLNASLNDAAQRKAGDMFAFDYWAHVSPSGREPWAFFKEVGYNYVYAGENLARDFSSGNFILATNSPYSLD</sequence>
<feature type="domain" description="SCP" evidence="1">
    <location>
        <begin position="42"/>
        <end position="112"/>
    </location>
</feature>
<dbReference type="Pfam" id="PF00188">
    <property type="entry name" value="CAP"/>
    <property type="match status" value="1"/>
</dbReference>
<dbReference type="InterPro" id="IPR014044">
    <property type="entry name" value="CAP_dom"/>
</dbReference>
<proteinExistence type="predicted"/>
<dbReference type="Gene3D" id="3.40.33.10">
    <property type="entry name" value="CAP"/>
    <property type="match status" value="1"/>
</dbReference>
<dbReference type="CDD" id="cd05379">
    <property type="entry name" value="CAP_bacterial"/>
    <property type="match status" value="1"/>
</dbReference>
<dbReference type="Proteomes" id="UP000182345">
    <property type="component" value="Unassembled WGS sequence"/>
</dbReference>
<evidence type="ECO:0000313" key="3">
    <source>
        <dbReference type="Proteomes" id="UP000182345"/>
    </source>
</evidence>
<comment type="caution">
    <text evidence="2">The sequence shown here is derived from an EMBL/GenBank/DDBJ whole genome shotgun (WGS) entry which is preliminary data.</text>
</comment>
<dbReference type="SUPFAM" id="SSF55797">
    <property type="entry name" value="PR-1-like"/>
    <property type="match status" value="1"/>
</dbReference>
<accession>A0A1J4RTE4</accession>
<dbReference type="AlphaFoldDB" id="A0A1J4RTE4"/>
<dbReference type="EMBL" id="MNUK01000075">
    <property type="protein sequence ID" value="OIN90320.1"/>
    <property type="molecule type" value="Genomic_DNA"/>
</dbReference>
<evidence type="ECO:0000313" key="2">
    <source>
        <dbReference type="EMBL" id="OIN90320.1"/>
    </source>
</evidence>
<dbReference type="InterPro" id="IPR035940">
    <property type="entry name" value="CAP_sf"/>
</dbReference>
<reference evidence="2 3" key="1">
    <citation type="journal article" date="2016" name="Environ. Microbiol.">
        <title>Genomic resolution of a cold subsurface aquifer community provides metabolic insights for novel microbes adapted to high CO concentrations.</title>
        <authorList>
            <person name="Probst A.J."/>
            <person name="Castelle C.J."/>
            <person name="Singh A."/>
            <person name="Brown C.T."/>
            <person name="Anantharaman K."/>
            <person name="Sharon I."/>
            <person name="Hug L.A."/>
            <person name="Burstein D."/>
            <person name="Emerson J.B."/>
            <person name="Thomas B.C."/>
            <person name="Banfield J.F."/>
        </authorList>
    </citation>
    <scope>NUCLEOTIDE SEQUENCE [LARGE SCALE GENOMIC DNA]</scope>
    <source>
        <strain evidence="2">CG1_02_44_10</strain>
    </source>
</reference>
<protein>
    <recommendedName>
        <fullName evidence="1">SCP domain-containing protein</fullName>
    </recommendedName>
</protein>
<gene>
    <name evidence="2" type="ORF">AUJ42_03265</name>
</gene>
<dbReference type="PANTHER" id="PTHR31157">
    <property type="entry name" value="SCP DOMAIN-CONTAINING PROTEIN"/>
    <property type="match status" value="1"/>
</dbReference>